<dbReference type="GO" id="GO:0003723">
    <property type="term" value="F:RNA binding"/>
    <property type="evidence" value="ECO:0007669"/>
    <property type="project" value="TreeGrafter"/>
</dbReference>
<evidence type="ECO:0000256" key="5">
    <source>
        <dbReference type="RuleBase" id="RU364039"/>
    </source>
</evidence>
<evidence type="ECO:0000259" key="6">
    <source>
        <dbReference type="Pfam" id="PF17777"/>
    </source>
</evidence>
<gene>
    <name evidence="7" type="ORF">WBA_LOCUS4596</name>
</gene>
<dbReference type="FunFam" id="3.30.70.1730:FF:000005">
    <property type="entry name" value="Ribosome assembly factor mrt4"/>
    <property type="match status" value="1"/>
</dbReference>
<dbReference type="PANTHER" id="PTHR45841:SF1">
    <property type="entry name" value="MRNA TURNOVER PROTEIN 4 HOMOLOG"/>
    <property type="match status" value="1"/>
</dbReference>
<dbReference type="GO" id="GO:0005730">
    <property type="term" value="C:nucleolus"/>
    <property type="evidence" value="ECO:0007669"/>
    <property type="project" value="UniProtKB-SubCell"/>
</dbReference>
<evidence type="ECO:0000313" key="8">
    <source>
        <dbReference type="Proteomes" id="UP000270924"/>
    </source>
</evidence>
<dbReference type="Proteomes" id="UP000270924">
    <property type="component" value="Unassembled WGS sequence"/>
</dbReference>
<dbReference type="InterPro" id="IPR040637">
    <property type="entry name" value="Ribosomal_uL10-like_insert"/>
</dbReference>
<dbReference type="AlphaFoldDB" id="A0A3P7DMU1"/>
<accession>A0A3P7DMU1</accession>
<dbReference type="SUPFAM" id="SSF160369">
    <property type="entry name" value="Ribosomal protein L10-like"/>
    <property type="match status" value="1"/>
</dbReference>
<dbReference type="EMBL" id="UYWW01001957">
    <property type="protein sequence ID" value="VDM11210.1"/>
    <property type="molecule type" value="Genomic_DNA"/>
</dbReference>
<dbReference type="GO" id="GO:0030687">
    <property type="term" value="C:preribosome, large subunit precursor"/>
    <property type="evidence" value="ECO:0007669"/>
    <property type="project" value="TreeGrafter"/>
</dbReference>
<organism evidence="7 8">
    <name type="scientific">Wuchereria bancrofti</name>
    <dbReference type="NCBI Taxonomy" id="6293"/>
    <lineage>
        <taxon>Eukaryota</taxon>
        <taxon>Metazoa</taxon>
        <taxon>Ecdysozoa</taxon>
        <taxon>Nematoda</taxon>
        <taxon>Chromadorea</taxon>
        <taxon>Rhabditida</taxon>
        <taxon>Spirurina</taxon>
        <taxon>Spiruromorpha</taxon>
        <taxon>Filarioidea</taxon>
        <taxon>Onchocercidae</taxon>
        <taxon>Wuchereria</taxon>
    </lineage>
</organism>
<feature type="domain" description="Large ribosomal subunit protein uL10-like insertion" evidence="6">
    <location>
        <begin position="126"/>
        <end position="189"/>
    </location>
</feature>
<dbReference type="Pfam" id="PF17777">
    <property type="entry name" value="RL10P_insert"/>
    <property type="match status" value="1"/>
</dbReference>
<evidence type="ECO:0000313" key="7">
    <source>
        <dbReference type="EMBL" id="VDM11210.1"/>
    </source>
</evidence>
<dbReference type="OMA" id="SHYVICK"/>
<dbReference type="InterPro" id="IPR033867">
    <property type="entry name" value="Mrt4"/>
</dbReference>
<dbReference type="InterPro" id="IPR043141">
    <property type="entry name" value="Ribosomal_uL10-like_sf"/>
</dbReference>
<comment type="similarity">
    <text evidence="2 5">Belongs to the universal ribosomal protein uL10 family.</text>
</comment>
<name>A0A3P7DMU1_WUCBA</name>
<evidence type="ECO:0000256" key="2">
    <source>
        <dbReference type="ARBA" id="ARBA00008889"/>
    </source>
</evidence>
<keyword evidence="5" id="KW-0690">Ribosome biogenesis</keyword>
<dbReference type="GO" id="GO:0000027">
    <property type="term" value="P:ribosomal large subunit assembly"/>
    <property type="evidence" value="ECO:0007669"/>
    <property type="project" value="InterPro"/>
</dbReference>
<sequence>MPKSKREVDVSLTRVKKKTKEKKIKLVDEIRKCVDTYEHLFLFKIENMRSSKFIEIRQKYKNNSRFFYGKNNVMAIALGKTSSTEYARGLNKISGLLKGECGLMFTNEDHDSVKKYFNEMYMSDFARCGQTAISTVELCEGPLTQFPFSLEPQLRKLGLPTKLEKGVVTLISHYVICKDGDKLTADQCSSRNIRASDSGDDMRSLSTILKKVLRRKNTKPPISNGPSTTTTITIQKQPQTAFVPTKISRHTENLKFSESKAYFGIDKRKPLDEVTVVASQSYLEVCNSAAHKRKVTASFLSSFAVVCFYFWYSRKDYDGFLNSPKYEVVPTLKRYALRKQIEEARKRGKDTTYLKAALDYVDVEEAIYRAEEGAFTLDI</sequence>
<keyword evidence="8" id="KW-1185">Reference proteome</keyword>
<evidence type="ECO:0000256" key="3">
    <source>
        <dbReference type="ARBA" id="ARBA00022490"/>
    </source>
</evidence>
<comment type="function">
    <text evidence="1 5">Component of the ribosome assembly machinery. Nuclear paralog of the ribosomal protein P0, it binds pre-60S subunits at an early stage of assembly in the nucleolus, and is replaced by P0 in cytoplasmic pre-60S subunits and mature 80S ribosomes.</text>
</comment>
<dbReference type="OrthoDB" id="10262308at2759"/>
<evidence type="ECO:0000256" key="1">
    <source>
        <dbReference type="ARBA" id="ARBA00004046"/>
    </source>
</evidence>
<keyword evidence="3 5" id="KW-0963">Cytoplasm</keyword>
<dbReference type="GO" id="GO:0006364">
    <property type="term" value="P:rRNA processing"/>
    <property type="evidence" value="ECO:0007669"/>
    <property type="project" value="TreeGrafter"/>
</dbReference>
<dbReference type="InterPro" id="IPR043164">
    <property type="entry name" value="Ribosomal_uL10-like_insert_sf"/>
</dbReference>
<dbReference type="Gene3D" id="3.30.70.1730">
    <property type="match status" value="1"/>
</dbReference>
<proteinExistence type="inferred from homology"/>
<dbReference type="Gene3D" id="3.90.105.20">
    <property type="match status" value="1"/>
</dbReference>
<comment type="subcellular location">
    <subcellularLocation>
        <location evidence="5">Cytoplasm</location>
    </subcellularLocation>
    <subcellularLocation>
        <location evidence="5">Nucleus</location>
        <location evidence="5">Nucleolus</location>
    </subcellularLocation>
</comment>
<dbReference type="InterPro" id="IPR001790">
    <property type="entry name" value="Ribosomal_uL10"/>
</dbReference>
<dbReference type="Pfam" id="PF00466">
    <property type="entry name" value="Ribosomal_L10"/>
    <property type="match status" value="1"/>
</dbReference>
<dbReference type="GO" id="GO:0000956">
    <property type="term" value="P:nuclear-transcribed mRNA catabolic process"/>
    <property type="evidence" value="ECO:0007669"/>
    <property type="project" value="TreeGrafter"/>
</dbReference>
<protein>
    <recommendedName>
        <fullName evidence="5">Ribosome assembly factor mrt4</fullName>
    </recommendedName>
</protein>
<dbReference type="PANTHER" id="PTHR45841">
    <property type="entry name" value="MRNA TURNOVER PROTEIN 4 MRTO4"/>
    <property type="match status" value="1"/>
</dbReference>
<dbReference type="InParanoid" id="A0A3P7DMU1"/>
<comment type="subunit">
    <text evidence="5">Associates with the pre-60S ribosomal particle.</text>
</comment>
<dbReference type="CDD" id="cd05796">
    <property type="entry name" value="Ribosomal_P0_like"/>
    <property type="match status" value="1"/>
</dbReference>
<evidence type="ECO:0000256" key="4">
    <source>
        <dbReference type="ARBA" id="ARBA00023242"/>
    </source>
</evidence>
<dbReference type="InterPro" id="IPR051742">
    <property type="entry name" value="Ribosome_Assembly_uL10"/>
</dbReference>
<keyword evidence="4 5" id="KW-0539">Nucleus</keyword>
<reference evidence="7 8" key="1">
    <citation type="submission" date="2018-11" db="EMBL/GenBank/DDBJ databases">
        <authorList>
            <consortium name="Pathogen Informatics"/>
        </authorList>
    </citation>
    <scope>NUCLEOTIDE SEQUENCE [LARGE SCALE GENOMIC DNA]</scope>
</reference>
<dbReference type="GO" id="GO:0005737">
    <property type="term" value="C:cytoplasm"/>
    <property type="evidence" value="ECO:0007669"/>
    <property type="project" value="UniProtKB-SubCell"/>
</dbReference>